<evidence type="ECO:0000256" key="1">
    <source>
        <dbReference type="ARBA" id="ARBA00012513"/>
    </source>
</evidence>
<feature type="compositionally biased region" description="Low complexity" evidence="8">
    <location>
        <begin position="389"/>
        <end position="406"/>
    </location>
</feature>
<keyword evidence="2" id="KW-0723">Serine/threonine-protein kinase</keyword>
<dbReference type="InterPro" id="IPR000719">
    <property type="entry name" value="Prot_kinase_dom"/>
</dbReference>
<accession>A0ABN3LNA2</accession>
<evidence type="ECO:0000256" key="7">
    <source>
        <dbReference type="PROSITE-ProRule" id="PRU10141"/>
    </source>
</evidence>
<dbReference type="EMBL" id="BAAATA010000010">
    <property type="protein sequence ID" value="GAA2485989.1"/>
    <property type="molecule type" value="Genomic_DNA"/>
</dbReference>
<sequence length="499" mass="51373">MRTEVWWIATSGAAVTDTRTLVAGRYRLCAPLGRGAMGEVWQAFDEHLGREVAVKMLLESAPGENAAARLDVEARAAARLNHPHVGAVYDAGVFEGRGYLVMELVPGRTLAAELAATGPMSPEDAARTAAQAAAGLAAAHGHGIVHRDIKPSNLLVHDRTLKIADFGIARFTDETAAGTATGTGRILGTVGYLAPERAKGGPAGFASDVYALGCVLYELLSGRPPFEADNPAAVLFQHVDSDPEPLSRTRSDVPRAMEAFLLRMLAKDPAARPTAVEAAEFFGSDAWRRATAAALLPGGAVPAAAGATANGTVTWRGMRAARRRRSAGALSGIAGAAALTTAALVALSPGTAGGGTDRTPDPALTRPASAPDATGAPSAEPSAVPESGVTTATVSATVSATVTVTAEARDDGPPWSGGRGREGRDRSGDAAGREQGPGPDRHRGEDTGKNQEGGSGESGQQEQEQDEEQDEEQDKGQEQDGGQTPDRSPEPDVSPEPTP</sequence>
<feature type="compositionally biased region" description="Basic and acidic residues" evidence="8">
    <location>
        <begin position="419"/>
        <end position="432"/>
    </location>
</feature>
<dbReference type="SMART" id="SM00220">
    <property type="entry name" value="S_TKc"/>
    <property type="match status" value="1"/>
</dbReference>
<keyword evidence="9" id="KW-1133">Transmembrane helix</keyword>
<dbReference type="PANTHER" id="PTHR43289">
    <property type="entry name" value="MITOGEN-ACTIVATED PROTEIN KINASE KINASE KINASE 20-RELATED"/>
    <property type="match status" value="1"/>
</dbReference>
<dbReference type="SUPFAM" id="SSF56112">
    <property type="entry name" value="Protein kinase-like (PK-like)"/>
    <property type="match status" value="1"/>
</dbReference>
<dbReference type="PANTHER" id="PTHR43289:SF6">
    <property type="entry name" value="SERINE_THREONINE-PROTEIN KINASE NEKL-3"/>
    <property type="match status" value="1"/>
</dbReference>
<evidence type="ECO:0000256" key="4">
    <source>
        <dbReference type="ARBA" id="ARBA00022741"/>
    </source>
</evidence>
<keyword evidence="4 7" id="KW-0547">Nucleotide-binding</keyword>
<dbReference type="InterPro" id="IPR011009">
    <property type="entry name" value="Kinase-like_dom_sf"/>
</dbReference>
<feature type="domain" description="Protein kinase" evidence="10">
    <location>
        <begin position="26"/>
        <end position="282"/>
    </location>
</feature>
<comment type="caution">
    <text evidence="11">The sequence shown here is derived from an EMBL/GenBank/DDBJ whole genome shotgun (WGS) entry which is preliminary data.</text>
</comment>
<feature type="binding site" evidence="7">
    <location>
        <position position="55"/>
    </location>
    <ligand>
        <name>ATP</name>
        <dbReference type="ChEBI" id="CHEBI:30616"/>
    </ligand>
</feature>
<evidence type="ECO:0000256" key="5">
    <source>
        <dbReference type="ARBA" id="ARBA00022777"/>
    </source>
</evidence>
<gene>
    <name evidence="11" type="ORF">GCM10010406_22700</name>
</gene>
<feature type="transmembrane region" description="Helical" evidence="9">
    <location>
        <begin position="326"/>
        <end position="347"/>
    </location>
</feature>
<keyword evidence="9" id="KW-0812">Transmembrane</keyword>
<dbReference type="InterPro" id="IPR017441">
    <property type="entry name" value="Protein_kinase_ATP_BS"/>
</dbReference>
<feature type="region of interest" description="Disordered" evidence="8">
    <location>
        <begin position="350"/>
        <end position="499"/>
    </location>
</feature>
<dbReference type="Pfam" id="PF00069">
    <property type="entry name" value="Pkinase"/>
    <property type="match status" value="1"/>
</dbReference>
<dbReference type="Proteomes" id="UP001501358">
    <property type="component" value="Unassembled WGS sequence"/>
</dbReference>
<reference evidence="11 12" key="1">
    <citation type="journal article" date="2019" name="Int. J. Syst. Evol. Microbiol.">
        <title>The Global Catalogue of Microorganisms (GCM) 10K type strain sequencing project: providing services to taxonomists for standard genome sequencing and annotation.</title>
        <authorList>
            <consortium name="The Broad Institute Genomics Platform"/>
            <consortium name="The Broad Institute Genome Sequencing Center for Infectious Disease"/>
            <person name="Wu L."/>
            <person name="Ma J."/>
        </authorList>
    </citation>
    <scope>NUCLEOTIDE SEQUENCE [LARGE SCALE GENOMIC DNA]</scope>
    <source>
        <strain evidence="11 12">JCM 6307</strain>
    </source>
</reference>
<dbReference type="CDD" id="cd14014">
    <property type="entry name" value="STKc_PknB_like"/>
    <property type="match status" value="1"/>
</dbReference>
<evidence type="ECO:0000256" key="2">
    <source>
        <dbReference type="ARBA" id="ARBA00022527"/>
    </source>
</evidence>
<feature type="compositionally biased region" description="Acidic residues" evidence="8">
    <location>
        <begin position="463"/>
        <end position="473"/>
    </location>
</feature>
<protein>
    <recommendedName>
        <fullName evidence="1">non-specific serine/threonine protein kinase</fullName>
        <ecNumber evidence="1">2.7.11.1</ecNumber>
    </recommendedName>
</protein>
<evidence type="ECO:0000256" key="8">
    <source>
        <dbReference type="SAM" id="MobiDB-lite"/>
    </source>
</evidence>
<organism evidence="11 12">
    <name type="scientific">Streptomyces thermolineatus</name>
    <dbReference type="NCBI Taxonomy" id="44033"/>
    <lineage>
        <taxon>Bacteria</taxon>
        <taxon>Bacillati</taxon>
        <taxon>Actinomycetota</taxon>
        <taxon>Actinomycetes</taxon>
        <taxon>Kitasatosporales</taxon>
        <taxon>Streptomycetaceae</taxon>
        <taxon>Streptomyces</taxon>
    </lineage>
</organism>
<dbReference type="PROSITE" id="PS00107">
    <property type="entry name" value="PROTEIN_KINASE_ATP"/>
    <property type="match status" value="1"/>
</dbReference>
<dbReference type="EC" id="2.7.11.1" evidence="1"/>
<keyword evidence="12" id="KW-1185">Reference proteome</keyword>
<keyword evidence="5 11" id="KW-0418">Kinase</keyword>
<evidence type="ECO:0000259" key="10">
    <source>
        <dbReference type="PROSITE" id="PS50011"/>
    </source>
</evidence>
<keyword evidence="9" id="KW-0472">Membrane</keyword>
<evidence type="ECO:0000256" key="9">
    <source>
        <dbReference type="SAM" id="Phobius"/>
    </source>
</evidence>
<dbReference type="GO" id="GO:0016301">
    <property type="term" value="F:kinase activity"/>
    <property type="evidence" value="ECO:0007669"/>
    <property type="project" value="UniProtKB-KW"/>
</dbReference>
<evidence type="ECO:0000256" key="6">
    <source>
        <dbReference type="ARBA" id="ARBA00022840"/>
    </source>
</evidence>
<dbReference type="Gene3D" id="3.30.200.20">
    <property type="entry name" value="Phosphorylase Kinase, domain 1"/>
    <property type="match status" value="1"/>
</dbReference>
<evidence type="ECO:0000313" key="12">
    <source>
        <dbReference type="Proteomes" id="UP001501358"/>
    </source>
</evidence>
<keyword evidence="6 7" id="KW-0067">ATP-binding</keyword>
<keyword evidence="3" id="KW-0808">Transferase</keyword>
<dbReference type="PROSITE" id="PS00108">
    <property type="entry name" value="PROTEIN_KINASE_ST"/>
    <property type="match status" value="1"/>
</dbReference>
<proteinExistence type="predicted"/>
<dbReference type="InterPro" id="IPR008271">
    <property type="entry name" value="Ser/Thr_kinase_AS"/>
</dbReference>
<evidence type="ECO:0000313" key="11">
    <source>
        <dbReference type="EMBL" id="GAA2485989.1"/>
    </source>
</evidence>
<name>A0ABN3LNA2_9ACTN</name>
<dbReference type="PROSITE" id="PS50011">
    <property type="entry name" value="PROTEIN_KINASE_DOM"/>
    <property type="match status" value="1"/>
</dbReference>
<evidence type="ECO:0000256" key="3">
    <source>
        <dbReference type="ARBA" id="ARBA00022679"/>
    </source>
</evidence>
<feature type="compositionally biased region" description="Basic and acidic residues" evidence="8">
    <location>
        <begin position="439"/>
        <end position="449"/>
    </location>
</feature>
<dbReference type="Gene3D" id="1.10.510.10">
    <property type="entry name" value="Transferase(Phosphotransferase) domain 1"/>
    <property type="match status" value="1"/>
</dbReference>